<gene>
    <name evidence="8" type="ORF">B5M42_06350</name>
</gene>
<dbReference type="GO" id="GO:1902201">
    <property type="term" value="P:negative regulation of bacterial-type flagellum-dependent cell motility"/>
    <property type="evidence" value="ECO:0007669"/>
    <property type="project" value="TreeGrafter"/>
</dbReference>
<dbReference type="Gene3D" id="3.30.70.270">
    <property type="match status" value="1"/>
</dbReference>
<comment type="subcellular location">
    <subcellularLocation>
        <location evidence="1">Cell membrane</location>
        <topology evidence="1">Multi-pass membrane protein</topology>
    </subcellularLocation>
</comment>
<evidence type="ECO:0000256" key="2">
    <source>
        <dbReference type="ARBA" id="ARBA00022475"/>
    </source>
</evidence>
<dbReference type="GO" id="GO:0052621">
    <property type="term" value="F:diguanylate cyclase activity"/>
    <property type="evidence" value="ECO:0007669"/>
    <property type="project" value="TreeGrafter"/>
</dbReference>
<evidence type="ECO:0000256" key="1">
    <source>
        <dbReference type="ARBA" id="ARBA00004651"/>
    </source>
</evidence>
<evidence type="ECO:0000313" key="9">
    <source>
        <dbReference type="Proteomes" id="UP000298246"/>
    </source>
</evidence>
<accession>A0A4Y8Q717</accession>
<feature type="transmembrane region" description="Helical" evidence="6">
    <location>
        <begin position="75"/>
        <end position="93"/>
    </location>
</feature>
<dbReference type="Proteomes" id="UP000298246">
    <property type="component" value="Unassembled WGS sequence"/>
</dbReference>
<organism evidence="8 9">
    <name type="scientific">Paenibacillus athensensis</name>
    <dbReference type="NCBI Taxonomy" id="1967502"/>
    <lineage>
        <taxon>Bacteria</taxon>
        <taxon>Bacillati</taxon>
        <taxon>Bacillota</taxon>
        <taxon>Bacilli</taxon>
        <taxon>Bacillales</taxon>
        <taxon>Paenibacillaceae</taxon>
        <taxon>Paenibacillus</taxon>
    </lineage>
</organism>
<dbReference type="NCBIfam" id="TIGR00254">
    <property type="entry name" value="GGDEF"/>
    <property type="match status" value="1"/>
</dbReference>
<evidence type="ECO:0000256" key="3">
    <source>
        <dbReference type="ARBA" id="ARBA00022692"/>
    </source>
</evidence>
<feature type="transmembrane region" description="Helical" evidence="6">
    <location>
        <begin position="99"/>
        <end position="119"/>
    </location>
</feature>
<evidence type="ECO:0000313" key="8">
    <source>
        <dbReference type="EMBL" id="TFE89711.1"/>
    </source>
</evidence>
<keyword evidence="3 6" id="KW-0812">Transmembrane</keyword>
<dbReference type="GO" id="GO:0043709">
    <property type="term" value="P:cell adhesion involved in single-species biofilm formation"/>
    <property type="evidence" value="ECO:0007669"/>
    <property type="project" value="TreeGrafter"/>
</dbReference>
<dbReference type="GO" id="GO:0005886">
    <property type="term" value="C:plasma membrane"/>
    <property type="evidence" value="ECO:0007669"/>
    <property type="project" value="UniProtKB-SubCell"/>
</dbReference>
<dbReference type="GO" id="GO:0071555">
    <property type="term" value="P:cell wall organization"/>
    <property type="evidence" value="ECO:0007669"/>
    <property type="project" value="InterPro"/>
</dbReference>
<evidence type="ECO:0000256" key="4">
    <source>
        <dbReference type="ARBA" id="ARBA00022989"/>
    </source>
</evidence>
<protein>
    <recommendedName>
        <fullName evidence="7">GGDEF domain-containing protein</fullName>
    </recommendedName>
</protein>
<evidence type="ECO:0000256" key="5">
    <source>
        <dbReference type="ARBA" id="ARBA00023136"/>
    </source>
</evidence>
<keyword evidence="4 6" id="KW-1133">Transmembrane helix</keyword>
<dbReference type="InterPro" id="IPR043128">
    <property type="entry name" value="Rev_trsase/Diguanyl_cyclase"/>
</dbReference>
<dbReference type="CDD" id="cd01949">
    <property type="entry name" value="GGDEF"/>
    <property type="match status" value="1"/>
</dbReference>
<proteinExistence type="predicted"/>
<feature type="transmembrane region" description="Helical" evidence="6">
    <location>
        <begin position="36"/>
        <end position="54"/>
    </location>
</feature>
<dbReference type="InterPro" id="IPR050469">
    <property type="entry name" value="Diguanylate_Cyclase"/>
</dbReference>
<reference evidence="8 9" key="1">
    <citation type="submission" date="2017-03" db="EMBL/GenBank/DDBJ databases">
        <title>Isolation of Levoglucosan Utilizing Bacteria.</title>
        <authorList>
            <person name="Arya A.S."/>
        </authorList>
    </citation>
    <scope>NUCLEOTIDE SEQUENCE [LARGE SCALE GENOMIC DNA]</scope>
    <source>
        <strain evidence="8 9">MEC069</strain>
    </source>
</reference>
<name>A0A4Y8Q717_9BACL</name>
<feature type="transmembrane region" description="Helical" evidence="6">
    <location>
        <begin position="158"/>
        <end position="182"/>
    </location>
</feature>
<dbReference type="InterPro" id="IPR000160">
    <property type="entry name" value="GGDEF_dom"/>
</dbReference>
<keyword evidence="5 6" id="KW-0472">Membrane</keyword>
<feature type="transmembrane region" description="Helical" evidence="6">
    <location>
        <begin position="131"/>
        <end position="152"/>
    </location>
</feature>
<dbReference type="EMBL" id="MYFO01000006">
    <property type="protein sequence ID" value="TFE89711.1"/>
    <property type="molecule type" value="Genomic_DNA"/>
</dbReference>
<dbReference type="GO" id="GO:0000155">
    <property type="term" value="F:phosphorelay sensor kinase activity"/>
    <property type="evidence" value="ECO:0007669"/>
    <property type="project" value="InterPro"/>
</dbReference>
<comment type="caution">
    <text evidence="8">The sequence shown here is derived from an EMBL/GenBank/DDBJ whole genome shotgun (WGS) entry which is preliminary data.</text>
</comment>
<dbReference type="FunFam" id="3.30.70.270:FF:000001">
    <property type="entry name" value="Diguanylate cyclase domain protein"/>
    <property type="match status" value="1"/>
</dbReference>
<dbReference type="SMART" id="SM00267">
    <property type="entry name" value="GGDEF"/>
    <property type="match status" value="1"/>
</dbReference>
<dbReference type="PANTHER" id="PTHR45138:SF9">
    <property type="entry name" value="DIGUANYLATE CYCLASE DGCM-RELATED"/>
    <property type="match status" value="1"/>
</dbReference>
<dbReference type="PROSITE" id="PS50887">
    <property type="entry name" value="GGDEF"/>
    <property type="match status" value="1"/>
</dbReference>
<dbReference type="AlphaFoldDB" id="A0A4Y8Q717"/>
<dbReference type="RefSeq" id="WP_134750898.1">
    <property type="nucleotide sequence ID" value="NZ_MYFO02000006.1"/>
</dbReference>
<dbReference type="Pfam" id="PF00990">
    <property type="entry name" value="GGDEF"/>
    <property type="match status" value="1"/>
</dbReference>
<keyword evidence="9" id="KW-1185">Reference proteome</keyword>
<sequence length="371" mass="41728">MNEYLIPLTSACTLVTLNYIAMKIRGKMLVESYEDWIAPLFTGLASIIMMLQPLPLNWGLADLRSLPIFMAGLRYGLPVALISTIFPTAYGIYSGEPHWLFNSIQDLLMPALISSFFHTKEYRTGLKDIRLGQGLLICTLLLALQLLIAFYVQPSAAWHFWAGQLFMLAIMAGALTILIIMVNDENKSWMLQRQLELQANQDGLTKLPNLRSFTAIAAKTMQRRRVSIFMIDIDNFKMYNDRFGHLEGDELLRTVGATLRQLIDERDYVARYGGEEFILLSTETERQRLAVYADRLCKAIAAQNLSIPELSEGPPPSITISIGISTAVRAQDDLQRVIAEADEALYASKHSGKNRYTFHNAAVPDDKKTNA</sequence>
<evidence type="ECO:0000259" key="7">
    <source>
        <dbReference type="PROSITE" id="PS50887"/>
    </source>
</evidence>
<dbReference type="PANTHER" id="PTHR45138">
    <property type="entry name" value="REGULATORY COMPONENTS OF SENSORY TRANSDUCTION SYSTEM"/>
    <property type="match status" value="1"/>
</dbReference>
<dbReference type="OrthoDB" id="9759607at2"/>
<dbReference type="InterPro" id="IPR029787">
    <property type="entry name" value="Nucleotide_cyclase"/>
</dbReference>
<feature type="domain" description="GGDEF" evidence="7">
    <location>
        <begin position="224"/>
        <end position="361"/>
    </location>
</feature>
<dbReference type="InterPro" id="IPR011620">
    <property type="entry name" value="Sig_transdc_His_kinase_LytS_TM"/>
</dbReference>
<keyword evidence="2" id="KW-1003">Cell membrane</keyword>
<dbReference type="SUPFAM" id="SSF55073">
    <property type="entry name" value="Nucleotide cyclase"/>
    <property type="match status" value="1"/>
</dbReference>
<dbReference type="Pfam" id="PF07694">
    <property type="entry name" value="5TM-5TMR_LYT"/>
    <property type="match status" value="1"/>
</dbReference>
<evidence type="ECO:0000256" key="6">
    <source>
        <dbReference type="SAM" id="Phobius"/>
    </source>
</evidence>